<keyword evidence="3" id="KW-1185">Reference proteome</keyword>
<dbReference type="InterPro" id="IPR003848">
    <property type="entry name" value="DUF218"/>
</dbReference>
<name>A0A1E5L682_9FIRM</name>
<reference evidence="2 3" key="1">
    <citation type="submission" date="2016-09" db="EMBL/GenBank/DDBJ databases">
        <title>Desulfuribacillus arsenicus sp. nov., an obligately anaerobic, dissimilatory arsenic- and antimonate-reducing bacterium isolated from anoxic sediments.</title>
        <authorList>
            <person name="Abin C.A."/>
            <person name="Hollibaugh J.T."/>
        </authorList>
    </citation>
    <scope>NUCLEOTIDE SEQUENCE [LARGE SCALE GENOMIC DNA]</scope>
    <source>
        <strain evidence="2 3">MLFW-2</strain>
    </source>
</reference>
<protein>
    <recommendedName>
        <fullName evidence="1">DUF218 domain-containing protein</fullName>
    </recommendedName>
</protein>
<dbReference type="RefSeq" id="WP_069702340.1">
    <property type="nucleotide sequence ID" value="NZ_MJAT01000022.1"/>
</dbReference>
<dbReference type="STRING" id="1390249.BHU72_05355"/>
<feature type="domain" description="DUF218" evidence="1">
    <location>
        <begin position="3"/>
        <end position="76"/>
    </location>
</feature>
<proteinExistence type="predicted"/>
<evidence type="ECO:0000313" key="3">
    <source>
        <dbReference type="Proteomes" id="UP000095255"/>
    </source>
</evidence>
<dbReference type="Proteomes" id="UP000095255">
    <property type="component" value="Unassembled WGS sequence"/>
</dbReference>
<comment type="caution">
    <text evidence="2">The sequence shown here is derived from an EMBL/GenBank/DDBJ whole genome shotgun (WGS) entry which is preliminary data.</text>
</comment>
<dbReference type="OrthoDB" id="9782395at2"/>
<sequence>MATNADRAKQLAMDLEVQENALLVLCGNSDGTQDEARTIREYILKSKIAGNQDEISVVIVTSKYHSYRAKKIFEKALNQIKGFNASRY</sequence>
<evidence type="ECO:0000259" key="1">
    <source>
        <dbReference type="Pfam" id="PF02698"/>
    </source>
</evidence>
<organism evidence="2 3">
    <name type="scientific">Desulfuribacillus stibiiarsenatis</name>
    <dbReference type="NCBI Taxonomy" id="1390249"/>
    <lineage>
        <taxon>Bacteria</taxon>
        <taxon>Bacillati</taxon>
        <taxon>Bacillota</taxon>
        <taxon>Desulfuribacillia</taxon>
        <taxon>Desulfuribacillales</taxon>
        <taxon>Desulfuribacillaceae</taxon>
        <taxon>Desulfuribacillus</taxon>
    </lineage>
</organism>
<dbReference type="AlphaFoldDB" id="A0A1E5L682"/>
<dbReference type="EMBL" id="MJAT01000022">
    <property type="protein sequence ID" value="OEH85513.1"/>
    <property type="molecule type" value="Genomic_DNA"/>
</dbReference>
<evidence type="ECO:0000313" key="2">
    <source>
        <dbReference type="EMBL" id="OEH85513.1"/>
    </source>
</evidence>
<dbReference type="Pfam" id="PF02698">
    <property type="entry name" value="DUF218"/>
    <property type="match status" value="1"/>
</dbReference>
<gene>
    <name evidence="2" type="ORF">BHU72_05355</name>
</gene>
<accession>A0A1E5L682</accession>